<dbReference type="PROSITE" id="PS00409">
    <property type="entry name" value="PROKAR_NTER_METHYL"/>
    <property type="match status" value="1"/>
</dbReference>
<keyword evidence="7 10" id="KW-0812">Transmembrane</keyword>
<dbReference type="InterPro" id="IPR010055">
    <property type="entry name" value="T2SS_protein-GspJ"/>
</dbReference>
<dbReference type="InterPro" id="IPR045584">
    <property type="entry name" value="Pilin-like"/>
</dbReference>
<dbReference type="AlphaFoldDB" id="A0A1E7ZDQ3"/>
<dbReference type="Gene3D" id="3.10.610.10">
    <property type="entry name" value="GSPII I/J protein-like"/>
    <property type="match status" value="1"/>
</dbReference>
<gene>
    <name evidence="11" type="ORF">BFC18_07905</name>
</gene>
<keyword evidence="9 10" id="KW-0472">Membrane</keyword>
<evidence type="ECO:0000256" key="4">
    <source>
        <dbReference type="ARBA" id="ARBA00022475"/>
    </source>
</evidence>
<evidence type="ECO:0000256" key="9">
    <source>
        <dbReference type="ARBA" id="ARBA00023136"/>
    </source>
</evidence>
<organism evidence="11 12">
    <name type="scientific">Alteromonas confluentis</name>
    <dbReference type="NCBI Taxonomy" id="1656094"/>
    <lineage>
        <taxon>Bacteria</taxon>
        <taxon>Pseudomonadati</taxon>
        <taxon>Pseudomonadota</taxon>
        <taxon>Gammaproteobacteria</taxon>
        <taxon>Alteromonadales</taxon>
        <taxon>Alteromonadaceae</taxon>
        <taxon>Alteromonas/Salinimonas group</taxon>
        <taxon>Alteromonas</taxon>
    </lineage>
</organism>
<evidence type="ECO:0000256" key="10">
    <source>
        <dbReference type="SAM" id="Phobius"/>
    </source>
</evidence>
<dbReference type="Proteomes" id="UP000175691">
    <property type="component" value="Unassembled WGS sequence"/>
</dbReference>
<keyword evidence="12" id="KW-1185">Reference proteome</keyword>
<dbReference type="GO" id="GO:0005886">
    <property type="term" value="C:plasma membrane"/>
    <property type="evidence" value="ECO:0007669"/>
    <property type="project" value="UniProtKB-SubCell"/>
</dbReference>
<dbReference type="STRING" id="1656094.BFC18_07905"/>
<reference evidence="11 12" key="1">
    <citation type="submission" date="2016-08" db="EMBL/GenBank/DDBJ databases">
        <authorList>
            <person name="Seilhamer J.J."/>
        </authorList>
    </citation>
    <scope>NUCLEOTIDE SEQUENCE [LARGE SCALE GENOMIC DNA]</scope>
    <source>
        <strain evidence="11 12">KCTC 42603</strain>
    </source>
</reference>
<dbReference type="NCBIfam" id="TIGR01711">
    <property type="entry name" value="gspJ"/>
    <property type="match status" value="1"/>
</dbReference>
<keyword evidence="8 10" id="KW-1133">Transmembrane helix</keyword>
<evidence type="ECO:0000256" key="2">
    <source>
        <dbReference type="ARBA" id="ARBA00011084"/>
    </source>
</evidence>
<accession>A0A1E7ZDQ3</accession>
<protein>
    <recommendedName>
        <fullName evidence="3">Type II secretion system protein J</fullName>
    </recommendedName>
</protein>
<proteinExistence type="inferred from homology"/>
<evidence type="ECO:0000313" key="11">
    <source>
        <dbReference type="EMBL" id="OFC71643.1"/>
    </source>
</evidence>
<name>A0A1E7ZDQ3_9ALTE</name>
<dbReference type="OrthoDB" id="9794345at2"/>
<evidence type="ECO:0000313" key="12">
    <source>
        <dbReference type="Proteomes" id="UP000175691"/>
    </source>
</evidence>
<evidence type="ECO:0000256" key="7">
    <source>
        <dbReference type="ARBA" id="ARBA00022692"/>
    </source>
</evidence>
<evidence type="ECO:0000256" key="5">
    <source>
        <dbReference type="ARBA" id="ARBA00022481"/>
    </source>
</evidence>
<keyword evidence="5" id="KW-0488">Methylation</keyword>
<comment type="caution">
    <text evidence="11">The sequence shown here is derived from an EMBL/GenBank/DDBJ whole genome shotgun (WGS) entry which is preliminary data.</text>
</comment>
<comment type="similarity">
    <text evidence="2">Belongs to the GSP J family.</text>
</comment>
<keyword evidence="4" id="KW-1003">Cell membrane</keyword>
<evidence type="ECO:0000256" key="3">
    <source>
        <dbReference type="ARBA" id="ARBA00021539"/>
    </source>
</evidence>
<feature type="transmembrane region" description="Helical" evidence="10">
    <location>
        <begin position="12"/>
        <end position="33"/>
    </location>
</feature>
<dbReference type="RefSeq" id="WP_070124559.1">
    <property type="nucleotide sequence ID" value="NZ_MDHN01000013.1"/>
</dbReference>
<evidence type="ECO:0000256" key="1">
    <source>
        <dbReference type="ARBA" id="ARBA00004377"/>
    </source>
</evidence>
<dbReference type="InterPro" id="IPR051621">
    <property type="entry name" value="T2SS_protein_J"/>
</dbReference>
<evidence type="ECO:0000256" key="6">
    <source>
        <dbReference type="ARBA" id="ARBA00022519"/>
    </source>
</evidence>
<keyword evidence="6" id="KW-0997">Cell inner membrane</keyword>
<dbReference type="Pfam" id="PF11612">
    <property type="entry name" value="T2SSJ"/>
    <property type="match status" value="1"/>
</dbReference>
<comment type="subcellular location">
    <subcellularLocation>
        <location evidence="1">Cell inner membrane</location>
        <topology evidence="1">Single-pass membrane protein</topology>
    </subcellularLocation>
</comment>
<dbReference type="GO" id="GO:0015627">
    <property type="term" value="C:type II protein secretion system complex"/>
    <property type="evidence" value="ECO:0007669"/>
    <property type="project" value="InterPro"/>
</dbReference>
<dbReference type="PANTHER" id="PTHR39583:SF2">
    <property type="entry name" value="TYPE II SECRETION SYSTEM PROTEIN J"/>
    <property type="match status" value="1"/>
</dbReference>
<dbReference type="SUPFAM" id="SSF54523">
    <property type="entry name" value="Pili subunits"/>
    <property type="match status" value="1"/>
</dbReference>
<dbReference type="NCBIfam" id="TIGR02532">
    <property type="entry name" value="IV_pilin_GFxxxE"/>
    <property type="match status" value="1"/>
</dbReference>
<dbReference type="GO" id="GO:0015628">
    <property type="term" value="P:protein secretion by the type II secretion system"/>
    <property type="evidence" value="ECO:0007669"/>
    <property type="project" value="InterPro"/>
</dbReference>
<sequence length="212" mass="23503">MKQRGFTLIEILIAIAIFAFIGVASTAVLTTVLDSDELSSARFDKFQKLQRAVTTIERDMQQAVPRAVRSGSGESNTVVMRGGETDESDGEGIQFVRSGWQNPQMMLPRSTLQAVAYRVRDGNLERLYTNYVDNVVGTEPKVRVLLEDISDFKVEFIADVEEDENGNFDESEGLNWSESFVGAALPKAVAFEFVSKDFGLIRREFTVSGASL</sequence>
<dbReference type="InterPro" id="IPR012902">
    <property type="entry name" value="N_methyl_site"/>
</dbReference>
<evidence type="ECO:0000256" key="8">
    <source>
        <dbReference type="ARBA" id="ARBA00022989"/>
    </source>
</evidence>
<dbReference type="EMBL" id="MDHN01000013">
    <property type="protein sequence ID" value="OFC71643.1"/>
    <property type="molecule type" value="Genomic_DNA"/>
</dbReference>
<dbReference type="Pfam" id="PF07963">
    <property type="entry name" value="N_methyl"/>
    <property type="match status" value="1"/>
</dbReference>
<dbReference type="PANTHER" id="PTHR39583">
    <property type="entry name" value="TYPE II SECRETION SYSTEM PROTEIN J-RELATED"/>
    <property type="match status" value="1"/>
</dbReference>